<dbReference type="InterPro" id="IPR036388">
    <property type="entry name" value="WH-like_DNA-bd_sf"/>
</dbReference>
<gene>
    <name evidence="6" type="ORF">METZ01_LOCUS229730</name>
</gene>
<dbReference type="SMART" id="SM00419">
    <property type="entry name" value="HTH_CRP"/>
    <property type="match status" value="1"/>
</dbReference>
<dbReference type="InterPro" id="IPR036390">
    <property type="entry name" value="WH_DNA-bd_sf"/>
</dbReference>
<evidence type="ECO:0000256" key="2">
    <source>
        <dbReference type="ARBA" id="ARBA00023125"/>
    </source>
</evidence>
<dbReference type="AlphaFoldDB" id="A0A382GP15"/>
<evidence type="ECO:0000256" key="3">
    <source>
        <dbReference type="ARBA" id="ARBA00023163"/>
    </source>
</evidence>
<dbReference type="GO" id="GO:0005829">
    <property type="term" value="C:cytosol"/>
    <property type="evidence" value="ECO:0007669"/>
    <property type="project" value="TreeGrafter"/>
</dbReference>
<dbReference type="EMBL" id="UINC01056627">
    <property type="protein sequence ID" value="SVB76876.1"/>
    <property type="molecule type" value="Genomic_DNA"/>
</dbReference>
<proteinExistence type="predicted"/>
<dbReference type="PANTHER" id="PTHR24567:SF74">
    <property type="entry name" value="HTH-TYPE TRANSCRIPTIONAL REGULATOR ARCR"/>
    <property type="match status" value="1"/>
</dbReference>
<reference evidence="6" key="1">
    <citation type="submission" date="2018-05" db="EMBL/GenBank/DDBJ databases">
        <authorList>
            <person name="Lanie J.A."/>
            <person name="Ng W.-L."/>
            <person name="Kazmierczak K.M."/>
            <person name="Andrzejewski T.M."/>
            <person name="Davidsen T.M."/>
            <person name="Wayne K.J."/>
            <person name="Tettelin H."/>
            <person name="Glass J.I."/>
            <person name="Rusch D."/>
            <person name="Podicherti R."/>
            <person name="Tsui H.-C.T."/>
            <person name="Winkler M.E."/>
        </authorList>
    </citation>
    <scope>NUCLEOTIDE SEQUENCE</scope>
</reference>
<dbReference type="InterPro" id="IPR000595">
    <property type="entry name" value="cNMP-bd_dom"/>
</dbReference>
<keyword evidence="2" id="KW-0238">DNA-binding</keyword>
<evidence type="ECO:0000313" key="6">
    <source>
        <dbReference type="EMBL" id="SVB76876.1"/>
    </source>
</evidence>
<dbReference type="Gene3D" id="2.60.120.10">
    <property type="entry name" value="Jelly Rolls"/>
    <property type="match status" value="1"/>
</dbReference>
<feature type="domain" description="HTH crp-type" evidence="5">
    <location>
        <begin position="148"/>
        <end position="220"/>
    </location>
</feature>
<dbReference type="SMART" id="SM00100">
    <property type="entry name" value="cNMP"/>
    <property type="match status" value="1"/>
</dbReference>
<dbReference type="InterPro" id="IPR050397">
    <property type="entry name" value="Env_Response_Regulators"/>
</dbReference>
<sequence>VQGAKKESLAGIRLFDGLSESALEDLSKRCRWHKYQSNEQVIDRFSDSRDLYLIVEGRVRVVNYSVTGREVTFDEREEGEYFGELAALDGEPRSANVIALNELNVACLSQEAFNQLLLEHPQVTLKILHGLAKIVRASNKRIMDLSTVGANNRVHAEILRLALPGVRTDNTAIVSPFPIHGDIASRVSTTRETVNRVFSDLSRRGIVKRSKSNLVILDLIRLRKMIEDVVGEIH</sequence>
<evidence type="ECO:0000256" key="1">
    <source>
        <dbReference type="ARBA" id="ARBA00023015"/>
    </source>
</evidence>
<dbReference type="InterPro" id="IPR012318">
    <property type="entry name" value="HTH_CRP"/>
</dbReference>
<organism evidence="6">
    <name type="scientific">marine metagenome</name>
    <dbReference type="NCBI Taxonomy" id="408172"/>
    <lineage>
        <taxon>unclassified sequences</taxon>
        <taxon>metagenomes</taxon>
        <taxon>ecological metagenomes</taxon>
    </lineage>
</organism>
<evidence type="ECO:0008006" key="7">
    <source>
        <dbReference type="Google" id="ProtNLM"/>
    </source>
</evidence>
<dbReference type="SUPFAM" id="SSF51206">
    <property type="entry name" value="cAMP-binding domain-like"/>
    <property type="match status" value="1"/>
</dbReference>
<dbReference type="CDD" id="cd00038">
    <property type="entry name" value="CAP_ED"/>
    <property type="match status" value="1"/>
</dbReference>
<dbReference type="PANTHER" id="PTHR24567">
    <property type="entry name" value="CRP FAMILY TRANSCRIPTIONAL REGULATORY PROTEIN"/>
    <property type="match status" value="1"/>
</dbReference>
<accession>A0A382GP15</accession>
<dbReference type="PROSITE" id="PS50042">
    <property type="entry name" value="CNMP_BINDING_3"/>
    <property type="match status" value="1"/>
</dbReference>
<feature type="domain" description="Cyclic nucleotide-binding" evidence="4">
    <location>
        <begin position="14"/>
        <end position="134"/>
    </location>
</feature>
<dbReference type="PROSITE" id="PS51063">
    <property type="entry name" value="HTH_CRP_2"/>
    <property type="match status" value="1"/>
</dbReference>
<dbReference type="InterPro" id="IPR014710">
    <property type="entry name" value="RmlC-like_jellyroll"/>
</dbReference>
<dbReference type="GO" id="GO:0003700">
    <property type="term" value="F:DNA-binding transcription factor activity"/>
    <property type="evidence" value="ECO:0007669"/>
    <property type="project" value="TreeGrafter"/>
</dbReference>
<dbReference type="SUPFAM" id="SSF46785">
    <property type="entry name" value="Winged helix' DNA-binding domain"/>
    <property type="match status" value="1"/>
</dbReference>
<dbReference type="InterPro" id="IPR018490">
    <property type="entry name" value="cNMP-bd_dom_sf"/>
</dbReference>
<name>A0A382GP15_9ZZZZ</name>
<keyword evidence="3" id="KW-0804">Transcription</keyword>
<evidence type="ECO:0000259" key="5">
    <source>
        <dbReference type="PROSITE" id="PS51063"/>
    </source>
</evidence>
<feature type="non-terminal residue" evidence="6">
    <location>
        <position position="1"/>
    </location>
</feature>
<dbReference type="Gene3D" id="1.10.10.10">
    <property type="entry name" value="Winged helix-like DNA-binding domain superfamily/Winged helix DNA-binding domain"/>
    <property type="match status" value="1"/>
</dbReference>
<keyword evidence="1" id="KW-0805">Transcription regulation</keyword>
<dbReference type="GO" id="GO:0003677">
    <property type="term" value="F:DNA binding"/>
    <property type="evidence" value="ECO:0007669"/>
    <property type="project" value="UniProtKB-KW"/>
</dbReference>
<protein>
    <recommendedName>
        <fullName evidence="7">Cyclic nucleotide-binding domain-containing protein</fullName>
    </recommendedName>
</protein>
<evidence type="ECO:0000259" key="4">
    <source>
        <dbReference type="PROSITE" id="PS50042"/>
    </source>
</evidence>
<dbReference type="Pfam" id="PF00027">
    <property type="entry name" value="cNMP_binding"/>
    <property type="match status" value="1"/>
</dbReference>
<dbReference type="Pfam" id="PF13545">
    <property type="entry name" value="HTH_Crp_2"/>
    <property type="match status" value="1"/>
</dbReference>